<feature type="transmembrane region" description="Helical" evidence="1">
    <location>
        <begin position="154"/>
        <end position="178"/>
    </location>
</feature>
<evidence type="ECO:0000256" key="1">
    <source>
        <dbReference type="SAM" id="Phobius"/>
    </source>
</evidence>
<name>T0HTV8_9SPHN</name>
<dbReference type="RefSeq" id="WP_021225221.1">
    <property type="nucleotide sequence ID" value="NZ_ATDP01000075.1"/>
</dbReference>
<proteinExistence type="predicted"/>
<keyword evidence="1" id="KW-0812">Transmembrane</keyword>
<dbReference type="PANTHER" id="PTHR37314:SF4">
    <property type="entry name" value="UPF0700 TRANSMEMBRANE PROTEIN YOAK"/>
    <property type="match status" value="1"/>
</dbReference>
<comment type="caution">
    <text evidence="2">The sequence shown here is derived from an EMBL/GenBank/DDBJ whole genome shotgun (WGS) entry which is preliminary data.</text>
</comment>
<feature type="transmembrane region" description="Helical" evidence="1">
    <location>
        <begin position="280"/>
        <end position="299"/>
    </location>
</feature>
<evidence type="ECO:0000313" key="3">
    <source>
        <dbReference type="Proteomes" id="UP000015531"/>
    </source>
</evidence>
<dbReference type="eggNOG" id="COG3619">
    <property type="taxonomic scope" value="Bacteria"/>
</dbReference>
<dbReference type="EMBL" id="ATDP01000075">
    <property type="protein sequence ID" value="EQB16557.1"/>
    <property type="molecule type" value="Genomic_DNA"/>
</dbReference>
<organism evidence="2 3">
    <name type="scientific">Sphingobium lactosutens DS20</name>
    <dbReference type="NCBI Taxonomy" id="1331060"/>
    <lineage>
        <taxon>Bacteria</taxon>
        <taxon>Pseudomonadati</taxon>
        <taxon>Pseudomonadota</taxon>
        <taxon>Alphaproteobacteria</taxon>
        <taxon>Sphingomonadales</taxon>
        <taxon>Sphingomonadaceae</taxon>
        <taxon>Sphingobium</taxon>
    </lineage>
</organism>
<gene>
    <name evidence="2" type="ORF">RLDS_06995</name>
</gene>
<dbReference type="Proteomes" id="UP000015531">
    <property type="component" value="Unassembled WGS sequence"/>
</dbReference>
<dbReference type="PATRIC" id="fig|1331060.3.peg.1319"/>
<feature type="transmembrane region" description="Helical" evidence="1">
    <location>
        <begin position="185"/>
        <end position="207"/>
    </location>
</feature>
<keyword evidence="1" id="KW-1133">Transmembrane helix</keyword>
<accession>T0HTV8</accession>
<evidence type="ECO:0008006" key="4">
    <source>
        <dbReference type="Google" id="ProtNLM"/>
    </source>
</evidence>
<feature type="transmembrane region" description="Helical" evidence="1">
    <location>
        <begin position="108"/>
        <end position="134"/>
    </location>
</feature>
<keyword evidence="3" id="KW-1185">Reference proteome</keyword>
<sequence>MTGGSLGGWDEATGPFLHDIGAFDPPAVRDRLLRTAGHTAATPEGGKAYKAIPPLLAGRAGPAGLNARITAPAAAGAPGPFLLERCGDEHGMLIRQGDARDSRLDRKLAFALAAVAGGLNAAAFHEVGFFSANMTGNVSALSSLLAMGQWAKGLGYLAIILAFVVGAMVSTLVIGAGLRRGIITIYARVILGEGMLLALLGISRIALDRAAGVPTLIIGLAFLMGLQNAIVTHISNARVRTTHVSGMSTDIGIGLARMIDILRGKGEDADREAIMTRMRLHIGTVISFLLGGVVGVLAWRLAGDLSFAFAGFVLGVAALTSIENARQRTARYDGLD</sequence>
<reference evidence="2 3" key="1">
    <citation type="journal article" date="2013" name="Genome Announc.">
        <title>Draft Genome Sequence of Sphingobium lactosutens Strain DS20T, Isolated from a Hexachlorocyclohexane Dumpsite.</title>
        <authorList>
            <person name="Kumar R."/>
            <person name="Dwivedi V."/>
            <person name="Negi V."/>
            <person name="Khurana J.P."/>
            <person name="Lal R."/>
        </authorList>
    </citation>
    <scope>NUCLEOTIDE SEQUENCE [LARGE SCALE GENOMIC DNA]</scope>
    <source>
        <strain evidence="2 3">DS20</strain>
    </source>
</reference>
<protein>
    <recommendedName>
        <fullName evidence="4">DUF1275 domain-containing protein</fullName>
    </recommendedName>
</protein>
<keyword evidence="1" id="KW-0472">Membrane</keyword>
<dbReference type="Pfam" id="PF06912">
    <property type="entry name" value="DUF1275"/>
    <property type="match status" value="1"/>
</dbReference>
<feature type="transmembrane region" description="Helical" evidence="1">
    <location>
        <begin position="213"/>
        <end position="231"/>
    </location>
</feature>
<dbReference type="InterPro" id="IPR010699">
    <property type="entry name" value="DUF1275"/>
</dbReference>
<feature type="transmembrane region" description="Helical" evidence="1">
    <location>
        <begin position="305"/>
        <end position="322"/>
    </location>
</feature>
<evidence type="ECO:0000313" key="2">
    <source>
        <dbReference type="EMBL" id="EQB16557.1"/>
    </source>
</evidence>
<dbReference type="AlphaFoldDB" id="T0HTV8"/>
<dbReference type="PANTHER" id="PTHR37314">
    <property type="entry name" value="SLR0142 PROTEIN"/>
    <property type="match status" value="1"/>
</dbReference>